<dbReference type="Pfam" id="PF13392">
    <property type="entry name" value="HNH_3"/>
    <property type="match status" value="1"/>
</dbReference>
<feature type="region of interest" description="Disordered" evidence="1">
    <location>
        <begin position="138"/>
        <end position="163"/>
    </location>
</feature>
<dbReference type="InterPro" id="IPR003615">
    <property type="entry name" value="HNH_nuc"/>
</dbReference>
<reference evidence="3 4" key="1">
    <citation type="submission" date="2019-06" db="EMBL/GenBank/DDBJ databases">
        <authorList>
            <person name="Alexander J."/>
            <person name="Ertsgaard D.J."/>
            <person name="Fields K.L."/>
            <person name="Fields S.B."/>
            <person name="Humphreys H."/>
            <person name="Kinneman J.E."/>
            <person name="Nelson N.D."/>
            <person name="Olakunle E.K."/>
            <person name="Reimer A.C."/>
            <person name="Robertson C."/>
            <person name="Ross G.V."/>
            <person name="Bonilla J.A."/>
            <person name="Klyczek K."/>
            <person name="Garlena R.A."/>
            <person name="Russell D.A."/>
            <person name="Pope W.H."/>
            <person name="Jacobs-Sera D."/>
            <person name="Hatfull G.F."/>
        </authorList>
    </citation>
    <scope>NUCLEOTIDE SEQUENCE [LARGE SCALE GENOMIC DNA]</scope>
</reference>
<feature type="compositionally biased region" description="Basic residues" evidence="1">
    <location>
        <begin position="140"/>
        <end position="150"/>
    </location>
</feature>
<sequence length="163" mass="17947">MTRTPESLRRTIAKRTQPGPGDCLVWTGALDSDGYPKISCAPNGGQIRYAHRINWELTRGPIPDGLQLSRQPVCPNRRCIAPAHLELLPVGAAGFRVAKAPSLTYRCGHDKTPENTLDAATKPCCRTCRTEYLRAYNARRPNRRSGKKRATNQPTPLETGIAA</sequence>
<dbReference type="SUPFAM" id="SSF54060">
    <property type="entry name" value="His-Me finger endonucleases"/>
    <property type="match status" value="1"/>
</dbReference>
<feature type="domain" description="HNH nuclease" evidence="2">
    <location>
        <begin position="48"/>
        <end position="89"/>
    </location>
</feature>
<dbReference type="GO" id="GO:0004519">
    <property type="term" value="F:endonuclease activity"/>
    <property type="evidence" value="ECO:0007669"/>
    <property type="project" value="UniProtKB-KW"/>
</dbReference>
<dbReference type="EMBL" id="MN096362">
    <property type="protein sequence ID" value="QDK01956.1"/>
    <property type="molecule type" value="Genomic_DNA"/>
</dbReference>
<accession>A0A514TZ30</accession>
<dbReference type="RefSeq" id="YP_009884053.1">
    <property type="nucleotide sequence ID" value="NC_049465.1"/>
</dbReference>
<name>A0A514TZ30_9CAUD</name>
<dbReference type="Proteomes" id="UP000318687">
    <property type="component" value="Segment"/>
</dbReference>
<organism evidence="3 4">
    <name type="scientific">Arthrobacter phage Vibaki</name>
    <dbReference type="NCBI Taxonomy" id="2593333"/>
    <lineage>
        <taxon>Viruses</taxon>
        <taxon>Duplodnaviria</taxon>
        <taxon>Heunggongvirae</taxon>
        <taxon>Uroviricota</taxon>
        <taxon>Caudoviricetes</taxon>
        <taxon>Berryhillviridae</taxon>
        <taxon>Vibakivirus</taxon>
        <taxon>Vibakivirus vibaki</taxon>
    </lineage>
</organism>
<evidence type="ECO:0000256" key="1">
    <source>
        <dbReference type="SAM" id="MobiDB-lite"/>
    </source>
</evidence>
<evidence type="ECO:0000313" key="4">
    <source>
        <dbReference type="Proteomes" id="UP000318687"/>
    </source>
</evidence>
<dbReference type="InterPro" id="IPR044925">
    <property type="entry name" value="His-Me_finger_sf"/>
</dbReference>
<keyword evidence="4" id="KW-1185">Reference proteome</keyword>
<proteinExistence type="predicted"/>
<keyword evidence="3" id="KW-0255">Endonuclease</keyword>
<dbReference type="KEGG" id="vg:55813391"/>
<keyword evidence="3" id="KW-0540">Nuclease</keyword>
<protein>
    <submittedName>
        <fullName evidence="3">HNH endonuclease</fullName>
    </submittedName>
</protein>
<dbReference type="GeneID" id="55813391"/>
<evidence type="ECO:0000313" key="3">
    <source>
        <dbReference type="EMBL" id="QDK01956.1"/>
    </source>
</evidence>
<evidence type="ECO:0000259" key="2">
    <source>
        <dbReference type="Pfam" id="PF13392"/>
    </source>
</evidence>
<keyword evidence="3" id="KW-0378">Hydrolase</keyword>
<gene>
    <name evidence="3" type="primary">76</name>
    <name evidence="3" type="ORF">SEA_VIBAKI_76</name>
</gene>